<protein>
    <recommendedName>
        <fullName evidence="4">Eukaryotic/viral aspartic protease</fullName>
    </recommendedName>
</protein>
<dbReference type="Proteomes" id="UP000198211">
    <property type="component" value="Unassembled WGS sequence"/>
</dbReference>
<reference evidence="3" key="1">
    <citation type="submission" date="2017-03" db="EMBL/GenBank/DDBJ databases">
        <title>Phytopthora megakarya and P. palmivora, two closely related causual agents of cacao black pod achieved similar genome size and gene model numbers by different mechanisms.</title>
        <authorList>
            <person name="Ali S."/>
            <person name="Shao J."/>
            <person name="Larry D.J."/>
            <person name="Kronmiller B."/>
            <person name="Shen D."/>
            <person name="Strem M.D."/>
            <person name="Melnick R.L."/>
            <person name="Guiltinan M.J."/>
            <person name="Tyler B.M."/>
            <person name="Meinhardt L.W."/>
            <person name="Bailey B.A."/>
        </authorList>
    </citation>
    <scope>NUCLEOTIDE SEQUENCE [LARGE SCALE GENOMIC DNA]</scope>
    <source>
        <strain evidence="3">zdho120</strain>
    </source>
</reference>
<evidence type="ECO:0000313" key="2">
    <source>
        <dbReference type="EMBL" id="OWZ20748.1"/>
    </source>
</evidence>
<dbReference type="AlphaFoldDB" id="A0A225WUI4"/>
<dbReference type="OrthoDB" id="144667at2759"/>
<organism evidence="2 3">
    <name type="scientific">Phytophthora megakarya</name>
    <dbReference type="NCBI Taxonomy" id="4795"/>
    <lineage>
        <taxon>Eukaryota</taxon>
        <taxon>Sar</taxon>
        <taxon>Stramenopiles</taxon>
        <taxon>Oomycota</taxon>
        <taxon>Peronosporomycetes</taxon>
        <taxon>Peronosporales</taxon>
        <taxon>Peronosporaceae</taxon>
        <taxon>Phytophthora</taxon>
    </lineage>
</organism>
<dbReference type="EMBL" id="NBNE01000294">
    <property type="protein sequence ID" value="OWZ20748.1"/>
    <property type="molecule type" value="Genomic_DNA"/>
</dbReference>
<accession>A0A225WUI4</accession>
<evidence type="ECO:0000313" key="3">
    <source>
        <dbReference type="Proteomes" id="UP000198211"/>
    </source>
</evidence>
<proteinExistence type="predicted"/>
<sequence length="116" mass="12961">MSGSIRAKYNEWQVLAYAEGRDATFLQKEKELYECWLAEQPPVVERKEYTTPAHILARPPEASVATRKLMLNHSGSGDKGDGVNYRYSTKPYEDSEASTAAGLHEEIGGKLDTRPT</sequence>
<evidence type="ECO:0000256" key="1">
    <source>
        <dbReference type="SAM" id="MobiDB-lite"/>
    </source>
</evidence>
<feature type="region of interest" description="Disordered" evidence="1">
    <location>
        <begin position="72"/>
        <end position="116"/>
    </location>
</feature>
<keyword evidence="3" id="KW-1185">Reference proteome</keyword>
<gene>
    <name evidence="2" type="ORF">PHMEG_0004810</name>
</gene>
<feature type="compositionally biased region" description="Basic and acidic residues" evidence="1">
    <location>
        <begin position="103"/>
        <end position="116"/>
    </location>
</feature>
<evidence type="ECO:0008006" key="4">
    <source>
        <dbReference type="Google" id="ProtNLM"/>
    </source>
</evidence>
<comment type="caution">
    <text evidence="2">The sequence shown here is derived from an EMBL/GenBank/DDBJ whole genome shotgun (WGS) entry which is preliminary data.</text>
</comment>
<name>A0A225WUI4_9STRA</name>